<reference evidence="1 2" key="2">
    <citation type="submission" date="2021-10" db="EMBL/GenBank/DDBJ databases">
        <authorList>
            <person name="Piombo E."/>
        </authorList>
    </citation>
    <scope>NUCLEOTIDE SEQUENCE [LARGE SCALE GENOMIC DNA]</scope>
</reference>
<sequence length="697" mass="78109">MASTVELLVGPSVLPVYDYVDNHAKTYWASSRNQVYWKTGYEHQIRVVELGKYTFALDFGPISWPNDLERPSGAISAVLQGHFQPEDKSLESEPCTQDVQIECHVDTGFKCQGSFKAARQNLPWGFKGKIQWSLILSGYGDRRLQLAKTDVELYFVAVAKLPKVLFRGLPVSFFRRFLLPLRLMTEDNDIKTFQDEKLGRDIRDNEQGWLDYVIDKLHYQPSIKYDSWGSHNSYFQGGDSPLAFDHWVNDCDEKAKHTLNCYDLAALVSVIVPLGITDPQHSLQMKHMAPFGYIYETNLIGWGPCNSPLTKDGSQVLGVNDEKRTGFGSHIFMTISREPVSKINAPSEKVLDATCRPFTSAHSGRETLSEYITNSIDDKTDLYKRFPKKCTLGKFVPESNPSNWPGPKRLFTQPEIFAPDFIDHVPTESNILRNVKEQFKDWTATEPNIIVQSTHLTAQWFFTSDDGETMSLSIARCATVGGRRGGDNPGSRGNAVDSAHELYTVDLEKYAIHGIDTANGDSNTDEDVLAVWQSKSGDTLKVDAKYHWSAPSDNEKGAMLWTQGVFFVKLTKDKKADIAKYAQGIVDLIAGVLKSPAPGAPELHVEAPEETTFKVGDVFEITVNKLPERMVPIDVDVYNSKALYLSSSKSGDEVTFKFLAREVTDDDEPELIEFSSYDASMEKNKGGDHSVKITIVE</sequence>
<reference evidence="2" key="1">
    <citation type="submission" date="2019-06" db="EMBL/GenBank/DDBJ databases">
        <authorList>
            <person name="Broberg M."/>
        </authorList>
    </citation>
    <scope>NUCLEOTIDE SEQUENCE [LARGE SCALE GENOMIC DNA]</scope>
</reference>
<accession>A0A9N9Y7A6</accession>
<protein>
    <submittedName>
        <fullName evidence="1">Uncharacterized protein</fullName>
    </submittedName>
</protein>
<dbReference type="OrthoDB" id="5121585at2759"/>
<proteinExistence type="predicted"/>
<keyword evidence="2" id="KW-1185">Reference proteome</keyword>
<dbReference type="EMBL" id="CABFNO020001473">
    <property type="protein sequence ID" value="CAG9990612.1"/>
    <property type="molecule type" value="Genomic_DNA"/>
</dbReference>
<comment type="caution">
    <text evidence="1">The sequence shown here is derived from an EMBL/GenBank/DDBJ whole genome shotgun (WGS) entry which is preliminary data.</text>
</comment>
<name>A0A9N9Y7A6_9HYPO</name>
<gene>
    <name evidence="1" type="ORF">CBYS24578_00013916</name>
</gene>
<evidence type="ECO:0000313" key="1">
    <source>
        <dbReference type="EMBL" id="CAG9990612.1"/>
    </source>
</evidence>
<dbReference type="AlphaFoldDB" id="A0A9N9Y7A6"/>
<organism evidence="1 2">
    <name type="scientific">Clonostachys byssicola</name>
    <dbReference type="NCBI Taxonomy" id="160290"/>
    <lineage>
        <taxon>Eukaryota</taxon>
        <taxon>Fungi</taxon>
        <taxon>Dikarya</taxon>
        <taxon>Ascomycota</taxon>
        <taxon>Pezizomycotina</taxon>
        <taxon>Sordariomycetes</taxon>
        <taxon>Hypocreomycetidae</taxon>
        <taxon>Hypocreales</taxon>
        <taxon>Bionectriaceae</taxon>
        <taxon>Clonostachys</taxon>
    </lineage>
</organism>
<evidence type="ECO:0000313" key="2">
    <source>
        <dbReference type="Proteomes" id="UP000754883"/>
    </source>
</evidence>
<dbReference type="Proteomes" id="UP000754883">
    <property type="component" value="Unassembled WGS sequence"/>
</dbReference>